<dbReference type="InterPro" id="IPR015410">
    <property type="entry name" value="DUF1985"/>
</dbReference>
<feature type="region of interest" description="Disordered" evidence="5">
    <location>
        <begin position="466"/>
        <end position="544"/>
    </location>
</feature>
<accession>A0ABQ8BMC9</accession>
<gene>
    <name evidence="7" type="ORF">HID58_037489</name>
</gene>
<evidence type="ECO:0000313" key="7">
    <source>
        <dbReference type="EMBL" id="KAH0905662.1"/>
    </source>
</evidence>
<evidence type="ECO:0000313" key="8">
    <source>
        <dbReference type="Proteomes" id="UP000824890"/>
    </source>
</evidence>
<feature type="compositionally biased region" description="Basic and acidic residues" evidence="5">
    <location>
        <begin position="534"/>
        <end position="543"/>
    </location>
</feature>
<dbReference type="PROSITE" id="PS51999">
    <property type="entry name" value="ZF_GRF"/>
    <property type="match status" value="1"/>
</dbReference>
<protein>
    <recommendedName>
        <fullName evidence="6">GRF-type domain-containing protein</fullName>
    </recommendedName>
</protein>
<dbReference type="PANTHER" id="PTHR48449:SF1">
    <property type="entry name" value="DUF1985 DOMAIN-CONTAINING PROTEIN"/>
    <property type="match status" value="1"/>
</dbReference>
<evidence type="ECO:0000256" key="5">
    <source>
        <dbReference type="SAM" id="MobiDB-lite"/>
    </source>
</evidence>
<evidence type="ECO:0000259" key="6">
    <source>
        <dbReference type="PROSITE" id="PS51999"/>
    </source>
</evidence>
<feature type="domain" description="GRF-type" evidence="6">
    <location>
        <begin position="1092"/>
        <end position="1135"/>
    </location>
</feature>
<keyword evidence="1" id="KW-0479">Metal-binding</keyword>
<feature type="region of interest" description="Disordered" evidence="5">
    <location>
        <begin position="858"/>
        <end position="878"/>
    </location>
</feature>
<dbReference type="Proteomes" id="UP000824890">
    <property type="component" value="Unassembled WGS sequence"/>
</dbReference>
<feature type="compositionally biased region" description="Basic residues" evidence="5">
    <location>
        <begin position="394"/>
        <end position="407"/>
    </location>
</feature>
<evidence type="ECO:0000256" key="1">
    <source>
        <dbReference type="ARBA" id="ARBA00022723"/>
    </source>
</evidence>
<reference evidence="7 8" key="1">
    <citation type="submission" date="2021-05" db="EMBL/GenBank/DDBJ databases">
        <title>Genome Assembly of Synthetic Allotetraploid Brassica napus Reveals Homoeologous Exchanges between Subgenomes.</title>
        <authorList>
            <person name="Davis J.T."/>
        </authorList>
    </citation>
    <scope>NUCLEOTIDE SEQUENCE [LARGE SCALE GENOMIC DNA]</scope>
    <source>
        <strain evidence="8">cv. Da-Ae</strain>
        <tissue evidence="7">Seedling</tissue>
    </source>
</reference>
<dbReference type="PANTHER" id="PTHR48449">
    <property type="entry name" value="DUF1985 DOMAIN-CONTAINING PROTEIN"/>
    <property type="match status" value="1"/>
</dbReference>
<comment type="caution">
    <text evidence="7">The sequence shown here is derived from an EMBL/GenBank/DDBJ whole genome shotgun (WGS) entry which is preliminary data.</text>
</comment>
<keyword evidence="8" id="KW-1185">Reference proteome</keyword>
<dbReference type="EMBL" id="JAGKQM010000010">
    <property type="protein sequence ID" value="KAH0905662.1"/>
    <property type="molecule type" value="Genomic_DNA"/>
</dbReference>
<evidence type="ECO:0000256" key="4">
    <source>
        <dbReference type="PROSITE-ProRule" id="PRU01343"/>
    </source>
</evidence>
<organism evidence="7 8">
    <name type="scientific">Brassica napus</name>
    <name type="common">Rape</name>
    <dbReference type="NCBI Taxonomy" id="3708"/>
    <lineage>
        <taxon>Eukaryota</taxon>
        <taxon>Viridiplantae</taxon>
        <taxon>Streptophyta</taxon>
        <taxon>Embryophyta</taxon>
        <taxon>Tracheophyta</taxon>
        <taxon>Spermatophyta</taxon>
        <taxon>Magnoliopsida</taxon>
        <taxon>eudicotyledons</taxon>
        <taxon>Gunneridae</taxon>
        <taxon>Pentapetalae</taxon>
        <taxon>rosids</taxon>
        <taxon>malvids</taxon>
        <taxon>Brassicales</taxon>
        <taxon>Brassicaceae</taxon>
        <taxon>Brassiceae</taxon>
        <taxon>Brassica</taxon>
    </lineage>
</organism>
<feature type="compositionally biased region" description="Polar residues" evidence="5">
    <location>
        <begin position="725"/>
        <end position="736"/>
    </location>
</feature>
<keyword evidence="2 4" id="KW-0863">Zinc-finger</keyword>
<evidence type="ECO:0000256" key="2">
    <source>
        <dbReference type="ARBA" id="ARBA00022771"/>
    </source>
</evidence>
<feature type="region of interest" description="Disordered" evidence="5">
    <location>
        <begin position="725"/>
        <end position="761"/>
    </location>
</feature>
<feature type="region of interest" description="Disordered" evidence="5">
    <location>
        <begin position="1"/>
        <end position="36"/>
    </location>
</feature>
<name>A0ABQ8BMC9_BRANA</name>
<sequence length="1239" mass="139371">MAKKKPSFPQAKEKKKNAASQDSDPPPSSSGTMQPDHRLPLRLFATDRFPINKLNIYSSPKILPFLRRVLSDTKEFQTIRHSCFGKLFDIPSRQAPISTKLIHSFLSRQLICGGDHTLFSVFGGNPFRYGLQEFGAVTGLNCSPFTEGYHPDTAKTVVAGKDVVWQKLFGEKNMITIAELCQMLEEDKDMLFWKKIRIALIIIVDGVLIAHKQVPRPTPRYVRMLTSLKTFFAFPWGRESFLKTISCMKPPKPAPPKIKDPIAWLVHKLKQRSFRLQGFPLTLQLVAFRAIPQLLHFIPAPIDSRTLMDLEDGYLPQHGSINFIDIRRVEFSSNLAVSPVIAIENQAEPGWGDWPNQTKDDRLMYLEHLISEKFTFNKAMWPGGVTTEPLLKNPKARGHRHGNKKLTRVKQSLKPKPTIKKETSSRKQRRISSYFTRSNVNTFTNEQLTEMVLVLQKQMKQMQNLLNQKKRKAHGRQSSFHTVLSRCKKQRSSHHEDQGAPIDQDFPDTHQSGVETAPVKPLASDPPTDQGVDAMERDDHEDPQSPLISQYEAHIHRQASKNMNTTPDDIPNKTVHTTTVHASEVKFNHLLALDGMEKNKDTIHNSHLDHQLEPADDVAHEAVIVPVSQIHISHDEVEPLFKTTNVLDTEVRVVSSHSIISDVDAIENDREDVHNLVDHKSDEVNNDEQNITDQVMFTNTLFHLYSPAADVDVMDEETAAVHLHSQSTKTSHNGPNNGILKSPVREETIQKPTETRTFGTLFPGRWDPPSKIYDKADHPNSPEISHILNHGLRIYDAISPDLPLSQGPIFDNTAGPSSPTAIRLRFSPLPFTSLTSPVKSNESGLGFASHATTPNAFKATASSISPPGIGRPTSAEEELAADDPTVDLTQTKDPPPHVPSELEDLLAMEFIASPVIPALDLITPLPQKEWDLFQQILRANMNVFHCTPSEFEFSNKSLLDIADPQQWTTTYQMQILVHMLSARHSDILQTENAAFAPPIFCSAINDIWDDFNKCGLHYGKRLHLLLIDSLLYIACKVNNFYTPFHAYNQSNKSDFSSYLPTLCKSPTLIMSSSSSSSRSHTGRQTTGIPTRCWCGANLTTFGAQTKENLFRRFYRCEIGLKRKTENHLFKWVDEAIVDEINMVDAKHSQLKEDVDSYKIYTSKRLEIQAKHIEHTLHQLKILMDAKTDSCCTQDSPAFTTESTLASPTVAATAYNPLTNIAVAAIALGTMAWIHARLTN</sequence>
<proteinExistence type="predicted"/>
<feature type="region of interest" description="Disordered" evidence="5">
    <location>
        <begin position="387"/>
        <end position="407"/>
    </location>
</feature>
<dbReference type="InterPro" id="IPR010666">
    <property type="entry name" value="Znf_GRF"/>
</dbReference>
<dbReference type="Pfam" id="PF09331">
    <property type="entry name" value="DUF1985"/>
    <property type="match status" value="1"/>
</dbReference>
<evidence type="ECO:0000256" key="3">
    <source>
        <dbReference type="ARBA" id="ARBA00022833"/>
    </source>
</evidence>
<keyword evidence="3" id="KW-0862">Zinc</keyword>